<dbReference type="Gene3D" id="2.60.120.620">
    <property type="entry name" value="q2cbj1_9rhob like domain"/>
    <property type="match status" value="1"/>
</dbReference>
<organism evidence="2 3">
    <name type="scientific">Triparma verrucosa</name>
    <dbReference type="NCBI Taxonomy" id="1606542"/>
    <lineage>
        <taxon>Eukaryota</taxon>
        <taxon>Sar</taxon>
        <taxon>Stramenopiles</taxon>
        <taxon>Ochrophyta</taxon>
        <taxon>Bolidophyceae</taxon>
        <taxon>Parmales</taxon>
        <taxon>Triparmaceae</taxon>
        <taxon>Triparma</taxon>
    </lineage>
</organism>
<dbReference type="Pfam" id="PF13640">
    <property type="entry name" value="2OG-FeII_Oxy_3"/>
    <property type="match status" value="1"/>
</dbReference>
<name>A0A9W6ZA49_9STRA</name>
<protein>
    <recommendedName>
        <fullName evidence="1">Prolyl 4-hydroxylase alpha subunit Fe(2+) 2OG dioxygenase domain-containing protein</fullName>
    </recommendedName>
</protein>
<sequence length="340" mass="39961">MVKNRSNVEKKREKKKLSKPRPQLQWWQRTWLSRRTKVWLFIVFVLGLATSYFLEKRREGRIDVRLGKHGYPDEFVEGANKVASAAVKRADRHGWGKRKSHNIVVVPNFFEEDDIRRIFKVGEDKLAAYPYLPEWLRNVLFHGRDPTTKHDQLIARVEGELFEKERSIFDRLIETGWEFDRTKWEKFQGKGLANRPQIEFIDYNVDKIGRPGTFDQHTDNYSTVTIICMLSDHTYDFRGGLNYFFVNDTFCNWDSRDSSDYFEVQPEKGDCIFFRGEVVTHGITDVTAGRRTILQIEMSSLKRPSKPAHLWMLDELNGEIPGVDCYLPGDDDSVPIRRFD</sequence>
<feature type="domain" description="Prolyl 4-hydroxylase alpha subunit Fe(2+) 2OG dioxygenase" evidence="1">
    <location>
        <begin position="210"/>
        <end position="294"/>
    </location>
</feature>
<dbReference type="EMBL" id="BRXX01000627">
    <property type="protein sequence ID" value="GMH50384.1"/>
    <property type="molecule type" value="Genomic_DNA"/>
</dbReference>
<evidence type="ECO:0000313" key="3">
    <source>
        <dbReference type="Proteomes" id="UP001165160"/>
    </source>
</evidence>
<dbReference type="Proteomes" id="UP001165160">
    <property type="component" value="Unassembled WGS sequence"/>
</dbReference>
<reference evidence="3" key="1">
    <citation type="journal article" date="2023" name="Commun. Biol.">
        <title>Genome analysis of Parmales, the sister group of diatoms, reveals the evolutionary specialization of diatoms from phago-mixotrophs to photoautotrophs.</title>
        <authorList>
            <person name="Ban H."/>
            <person name="Sato S."/>
            <person name="Yoshikawa S."/>
            <person name="Yamada K."/>
            <person name="Nakamura Y."/>
            <person name="Ichinomiya M."/>
            <person name="Sato N."/>
            <person name="Blanc-Mathieu R."/>
            <person name="Endo H."/>
            <person name="Kuwata A."/>
            <person name="Ogata H."/>
        </authorList>
    </citation>
    <scope>NUCLEOTIDE SEQUENCE [LARGE SCALE GENOMIC DNA]</scope>
    <source>
        <strain evidence="3">NIES 3699</strain>
    </source>
</reference>
<dbReference type="AlphaFoldDB" id="A0A9W6ZA49"/>
<accession>A0A9W6ZA49</accession>
<evidence type="ECO:0000313" key="2">
    <source>
        <dbReference type="EMBL" id="GMH50384.1"/>
    </source>
</evidence>
<dbReference type="InterPro" id="IPR044862">
    <property type="entry name" value="Pro_4_hyd_alph_FE2OG_OXY"/>
</dbReference>
<comment type="caution">
    <text evidence="2">The sequence shown here is derived from an EMBL/GenBank/DDBJ whole genome shotgun (WGS) entry which is preliminary data.</text>
</comment>
<gene>
    <name evidence="2" type="ORF">TrVE_jg2248</name>
</gene>
<evidence type="ECO:0000259" key="1">
    <source>
        <dbReference type="Pfam" id="PF13640"/>
    </source>
</evidence>
<keyword evidence="3" id="KW-1185">Reference proteome</keyword>
<proteinExistence type="predicted"/>